<dbReference type="Proteomes" id="UP000060487">
    <property type="component" value="Unassembled WGS sequence"/>
</dbReference>
<evidence type="ECO:0000259" key="7">
    <source>
        <dbReference type="Pfam" id="PF01386"/>
    </source>
</evidence>
<sequence>MEKATLTAKVRDTRGKGAARTLRRADLIPSVIYRKGVAEPITLPRKELVNFINSLAGEQVLVNLAFADGSAKLAIMRDYQTDPIKGELLHADFYEVSLKEAIKVSVSVVLTGVPIGVKRDGGILQAGLREIEIESLPDDIPAHIELDVRALEIGHSYHVRDIKVGEGIKILSEPEEVVASIIVSASGVSEHSAEEGAAAVKEPEVMKKGKQEDKDK</sequence>
<dbReference type="Gene3D" id="2.170.120.20">
    <property type="entry name" value="Ribosomal protein L25, beta domain"/>
    <property type="match status" value="1"/>
</dbReference>
<dbReference type="PANTHER" id="PTHR33284">
    <property type="entry name" value="RIBOSOMAL PROTEIN L25/GLN-TRNA SYNTHETASE, ANTI-CODON-BINDING DOMAIN-CONTAINING PROTEIN"/>
    <property type="match status" value="1"/>
</dbReference>
<dbReference type="RefSeq" id="WP_085052975.1">
    <property type="nucleotide sequence ID" value="NZ_LNQR01000083.1"/>
</dbReference>
<keyword evidence="10" id="KW-1185">Reference proteome</keyword>
<evidence type="ECO:0000313" key="9">
    <source>
        <dbReference type="EMBL" id="KWT82785.1"/>
    </source>
</evidence>
<comment type="similarity">
    <text evidence="5">Belongs to the bacterial ribosomal protein bL25 family. CTC subfamily.</text>
</comment>
<evidence type="ECO:0000256" key="2">
    <source>
        <dbReference type="ARBA" id="ARBA00022884"/>
    </source>
</evidence>
<evidence type="ECO:0000256" key="4">
    <source>
        <dbReference type="ARBA" id="ARBA00023274"/>
    </source>
</evidence>
<accession>A0ABR5SD52</accession>
<dbReference type="NCBIfam" id="TIGR00731">
    <property type="entry name" value="bL25_bact_ctc"/>
    <property type="match status" value="1"/>
</dbReference>
<comment type="caution">
    <text evidence="9">The sequence shown here is derived from an EMBL/GenBank/DDBJ whole genome shotgun (WGS) entry which is preliminary data.</text>
</comment>
<dbReference type="Pfam" id="PF01386">
    <property type="entry name" value="Ribosomal_L25p"/>
    <property type="match status" value="1"/>
</dbReference>
<dbReference type="InterPro" id="IPR020930">
    <property type="entry name" value="Ribosomal_uL5_bac-type"/>
</dbReference>
<organism evidence="9 10">
    <name type="scientific">Candidatus Magnetominusculus xianensis</name>
    <dbReference type="NCBI Taxonomy" id="1748249"/>
    <lineage>
        <taxon>Bacteria</taxon>
        <taxon>Pseudomonadati</taxon>
        <taxon>Nitrospirota</taxon>
        <taxon>Nitrospiria</taxon>
        <taxon>Nitrospirales</taxon>
        <taxon>Nitrospiraceae</taxon>
        <taxon>Candidatus Magnetominusculus</taxon>
    </lineage>
</organism>
<evidence type="ECO:0000256" key="3">
    <source>
        <dbReference type="ARBA" id="ARBA00022980"/>
    </source>
</evidence>
<evidence type="ECO:0000256" key="6">
    <source>
        <dbReference type="SAM" id="MobiDB-lite"/>
    </source>
</evidence>
<dbReference type="GO" id="GO:0005840">
    <property type="term" value="C:ribosome"/>
    <property type="evidence" value="ECO:0007669"/>
    <property type="project" value="UniProtKB-KW"/>
</dbReference>
<evidence type="ECO:0000256" key="5">
    <source>
        <dbReference type="HAMAP-Rule" id="MF_01334"/>
    </source>
</evidence>
<dbReference type="CDD" id="cd00495">
    <property type="entry name" value="Ribosomal_L25_TL5_CTC"/>
    <property type="match status" value="1"/>
</dbReference>
<dbReference type="InterPro" id="IPR001021">
    <property type="entry name" value="Ribosomal_bL25_long"/>
</dbReference>
<dbReference type="InterPro" id="IPR020056">
    <property type="entry name" value="Rbsml_bL25/Gln-tRNA_synth_N"/>
</dbReference>
<protein>
    <recommendedName>
        <fullName evidence="5">Large ribosomal subunit protein bL25</fullName>
    </recommendedName>
    <alternativeName>
        <fullName evidence="5">General stress protein CTC</fullName>
    </alternativeName>
</protein>
<dbReference type="InterPro" id="IPR029751">
    <property type="entry name" value="Ribosomal_L25_dom"/>
</dbReference>
<keyword evidence="4 5" id="KW-0687">Ribonucleoprotein</keyword>
<evidence type="ECO:0000256" key="1">
    <source>
        <dbReference type="ARBA" id="ARBA00022730"/>
    </source>
</evidence>
<dbReference type="InterPro" id="IPR037121">
    <property type="entry name" value="Ribosomal_bL25_C"/>
</dbReference>
<reference evidence="9 10" key="1">
    <citation type="submission" date="2015-11" db="EMBL/GenBank/DDBJ databases">
        <authorList>
            <person name="Lin W."/>
        </authorList>
    </citation>
    <scope>NUCLEOTIDE SEQUENCE [LARGE SCALE GENOMIC DNA]</scope>
    <source>
        <strain evidence="9 10">HCH-1</strain>
    </source>
</reference>
<dbReference type="InterPro" id="IPR011035">
    <property type="entry name" value="Ribosomal_bL25/Gln-tRNA_synth"/>
</dbReference>
<dbReference type="InterPro" id="IPR020057">
    <property type="entry name" value="Ribosomal_bL25_b-dom"/>
</dbReference>
<dbReference type="Gene3D" id="2.40.240.10">
    <property type="entry name" value="Ribosomal Protein L25, Chain P"/>
    <property type="match status" value="1"/>
</dbReference>
<evidence type="ECO:0000259" key="8">
    <source>
        <dbReference type="Pfam" id="PF14693"/>
    </source>
</evidence>
<keyword evidence="1 5" id="KW-0699">rRNA-binding</keyword>
<comment type="function">
    <text evidence="5">This is one of the proteins that binds to the 5S RNA in the ribosome where it forms part of the central protuberance.</text>
</comment>
<dbReference type="PANTHER" id="PTHR33284:SF1">
    <property type="entry name" value="RIBOSOMAL PROTEIN L25_GLN-TRNA SYNTHETASE, ANTI-CODON-BINDING DOMAIN-CONTAINING PROTEIN"/>
    <property type="match status" value="1"/>
</dbReference>
<keyword evidence="3 5" id="KW-0689">Ribosomal protein</keyword>
<gene>
    <name evidence="5 9" type="primary">ctc</name>
    <name evidence="5" type="synonym">rplY</name>
    <name evidence="9" type="ORF">ASN18_2373</name>
</gene>
<feature type="compositionally biased region" description="Basic and acidic residues" evidence="6">
    <location>
        <begin position="201"/>
        <end position="216"/>
    </location>
</feature>
<feature type="domain" description="Large ribosomal subunit protein bL25 beta" evidence="8">
    <location>
        <begin position="102"/>
        <end position="183"/>
    </location>
</feature>
<feature type="domain" description="Large ribosomal subunit protein bL25 L25" evidence="7">
    <location>
        <begin position="6"/>
        <end position="93"/>
    </location>
</feature>
<dbReference type="EMBL" id="LNQR01000083">
    <property type="protein sequence ID" value="KWT82785.1"/>
    <property type="molecule type" value="Genomic_DNA"/>
</dbReference>
<proteinExistence type="inferred from homology"/>
<name>A0ABR5SD52_9BACT</name>
<dbReference type="SUPFAM" id="SSF50715">
    <property type="entry name" value="Ribosomal protein L25-like"/>
    <property type="match status" value="1"/>
</dbReference>
<feature type="region of interest" description="Disordered" evidence="6">
    <location>
        <begin position="189"/>
        <end position="216"/>
    </location>
</feature>
<comment type="subunit">
    <text evidence="5">Part of the 50S ribosomal subunit; part of the 5S rRNA/L5/L18/L25 subcomplex. Contacts the 5S rRNA. Binds to the 5S rRNA independently of L5 and L18.</text>
</comment>
<keyword evidence="2 5" id="KW-0694">RNA-binding</keyword>
<evidence type="ECO:0000313" key="10">
    <source>
        <dbReference type="Proteomes" id="UP000060487"/>
    </source>
</evidence>
<dbReference type="HAMAP" id="MF_01334">
    <property type="entry name" value="Ribosomal_bL25_CTC"/>
    <property type="match status" value="1"/>
</dbReference>
<dbReference type="Pfam" id="PF14693">
    <property type="entry name" value="Ribosomal_TL5_C"/>
    <property type="match status" value="1"/>
</dbReference>